<evidence type="ECO:0008006" key="4">
    <source>
        <dbReference type="Google" id="ProtNLM"/>
    </source>
</evidence>
<reference evidence="3" key="1">
    <citation type="journal article" date="2019" name="Int. J. Syst. Evol. Microbiol.">
        <title>The Global Catalogue of Microorganisms (GCM) 10K type strain sequencing project: providing services to taxonomists for standard genome sequencing and annotation.</title>
        <authorList>
            <consortium name="The Broad Institute Genomics Platform"/>
            <consortium name="The Broad Institute Genome Sequencing Center for Infectious Disease"/>
            <person name="Wu L."/>
            <person name="Ma J."/>
        </authorList>
    </citation>
    <scope>NUCLEOTIDE SEQUENCE [LARGE SCALE GENOMIC DNA]</scope>
    <source>
        <strain evidence="3">JCM 11896</strain>
    </source>
</reference>
<dbReference type="SUPFAM" id="SSF48600">
    <property type="entry name" value="Chorismate mutase II"/>
    <property type="match status" value="1"/>
</dbReference>
<sequence>MLLAGCADQPGPLSEGPPGATPADGLARIAELTAQRATLAGQLALAEPGAGSGSGSEAGSEAGSGSGSEAAPGSEPGPAPGSEAGSGPGSAPESEAARGPEPGPAAGADARAAAERAGVDPEWAARVLTDQAAAAEQVRDGLLRRWAEQPDTRPAERPDPAQLRSELATVDDELVAALRVAAPARTHEDCPTSLAQAAVARAEGLDDLHRAALGRGLMSVCDGTPD</sequence>
<evidence type="ECO:0000256" key="1">
    <source>
        <dbReference type="SAM" id="MobiDB-lite"/>
    </source>
</evidence>
<dbReference type="Proteomes" id="UP001501414">
    <property type="component" value="Unassembled WGS sequence"/>
</dbReference>
<feature type="compositionally biased region" description="Low complexity" evidence="1">
    <location>
        <begin position="67"/>
        <end position="111"/>
    </location>
</feature>
<name>A0ABP4IFX6_9PSEU</name>
<evidence type="ECO:0000313" key="2">
    <source>
        <dbReference type="EMBL" id="GAA1389869.1"/>
    </source>
</evidence>
<feature type="region of interest" description="Disordered" evidence="1">
    <location>
        <begin position="40"/>
        <end position="119"/>
    </location>
</feature>
<dbReference type="InterPro" id="IPR036979">
    <property type="entry name" value="CM_dom_sf"/>
</dbReference>
<dbReference type="EMBL" id="BAAAJK010000010">
    <property type="protein sequence ID" value="GAA1389869.1"/>
    <property type="molecule type" value="Genomic_DNA"/>
</dbReference>
<dbReference type="InterPro" id="IPR036263">
    <property type="entry name" value="Chorismate_II_sf"/>
</dbReference>
<comment type="caution">
    <text evidence="2">The sequence shown here is derived from an EMBL/GenBank/DDBJ whole genome shotgun (WGS) entry which is preliminary data.</text>
</comment>
<proteinExistence type="predicted"/>
<feature type="compositionally biased region" description="Gly residues" evidence="1">
    <location>
        <begin position="50"/>
        <end position="66"/>
    </location>
</feature>
<evidence type="ECO:0000313" key="3">
    <source>
        <dbReference type="Proteomes" id="UP001501414"/>
    </source>
</evidence>
<gene>
    <name evidence="2" type="ORF">GCM10009613_29560</name>
</gene>
<dbReference type="Gene3D" id="1.20.59.10">
    <property type="entry name" value="Chorismate mutase"/>
    <property type="match status" value="1"/>
</dbReference>
<keyword evidence="3" id="KW-1185">Reference proteome</keyword>
<organism evidence="2 3">
    <name type="scientific">Pseudonocardia kongjuensis</name>
    <dbReference type="NCBI Taxonomy" id="102227"/>
    <lineage>
        <taxon>Bacteria</taxon>
        <taxon>Bacillati</taxon>
        <taxon>Actinomycetota</taxon>
        <taxon>Actinomycetes</taxon>
        <taxon>Pseudonocardiales</taxon>
        <taxon>Pseudonocardiaceae</taxon>
        <taxon>Pseudonocardia</taxon>
    </lineage>
</organism>
<protein>
    <recommendedName>
        <fullName evidence="4">Chorismate mutase</fullName>
    </recommendedName>
</protein>
<accession>A0ABP4IFX6</accession>
<feature type="region of interest" description="Disordered" evidence="1">
    <location>
        <begin position="1"/>
        <end position="28"/>
    </location>
</feature>